<dbReference type="Proteomes" id="UP000324832">
    <property type="component" value="Unassembled WGS sequence"/>
</dbReference>
<proteinExistence type="predicted"/>
<feature type="compositionally biased region" description="Low complexity" evidence="1">
    <location>
        <begin position="137"/>
        <end position="153"/>
    </location>
</feature>
<evidence type="ECO:0000313" key="3">
    <source>
        <dbReference type="Proteomes" id="UP000324832"/>
    </source>
</evidence>
<dbReference type="EMBL" id="FZQP02005421">
    <property type="protein sequence ID" value="VVD01520.1"/>
    <property type="molecule type" value="Genomic_DNA"/>
</dbReference>
<evidence type="ECO:0000256" key="1">
    <source>
        <dbReference type="SAM" id="MobiDB-lite"/>
    </source>
</evidence>
<sequence length="179" mass="19420">MHPRMQAMQADGRARAAGDHHRHFQILSRDVTSETSTPPLLNTSQNIESDIYVCETRTCIQPSHYFPSTSRTGDLATCYYGAKKCPSKVARATKVQTAQCHRASEKEDGPSDNAQLLSQDREGCCKQPRPPADDCCSAGDEVAASDGDSSVSVTREDSPQVTCCHNAKSASDSQEQIVT</sequence>
<feature type="region of interest" description="Disordered" evidence="1">
    <location>
        <begin position="1"/>
        <end position="21"/>
    </location>
</feature>
<feature type="region of interest" description="Disordered" evidence="1">
    <location>
        <begin position="122"/>
        <end position="179"/>
    </location>
</feature>
<keyword evidence="3" id="KW-1185">Reference proteome</keyword>
<dbReference type="AlphaFoldDB" id="A0A5E4QTQ2"/>
<name>A0A5E4QTQ2_9NEOP</name>
<reference evidence="2 3" key="1">
    <citation type="submission" date="2017-07" db="EMBL/GenBank/DDBJ databases">
        <authorList>
            <person name="Talla V."/>
            <person name="Backstrom N."/>
        </authorList>
    </citation>
    <scope>NUCLEOTIDE SEQUENCE [LARGE SCALE GENOMIC DNA]</scope>
</reference>
<feature type="compositionally biased region" description="Polar residues" evidence="1">
    <location>
        <begin position="159"/>
        <end position="179"/>
    </location>
</feature>
<accession>A0A5E4QTQ2</accession>
<evidence type="ECO:0000313" key="2">
    <source>
        <dbReference type="EMBL" id="VVD01520.1"/>
    </source>
</evidence>
<organism evidence="2 3">
    <name type="scientific">Leptidea sinapis</name>
    <dbReference type="NCBI Taxonomy" id="189913"/>
    <lineage>
        <taxon>Eukaryota</taxon>
        <taxon>Metazoa</taxon>
        <taxon>Ecdysozoa</taxon>
        <taxon>Arthropoda</taxon>
        <taxon>Hexapoda</taxon>
        <taxon>Insecta</taxon>
        <taxon>Pterygota</taxon>
        <taxon>Neoptera</taxon>
        <taxon>Endopterygota</taxon>
        <taxon>Lepidoptera</taxon>
        <taxon>Glossata</taxon>
        <taxon>Ditrysia</taxon>
        <taxon>Papilionoidea</taxon>
        <taxon>Pieridae</taxon>
        <taxon>Dismorphiinae</taxon>
        <taxon>Leptidea</taxon>
    </lineage>
</organism>
<protein>
    <submittedName>
        <fullName evidence="2">Uncharacterized protein</fullName>
    </submittedName>
</protein>
<gene>
    <name evidence="2" type="ORF">LSINAPIS_LOCUS11916</name>
</gene>